<sequence length="464" mass="49126">MKKMYLLKGMLLAFIVFQFFSCDNEPLTGEFVQDEQNDADEGQFKAQIAGQEFIASSTSATMTTENELVITGSKPGGEDIVLAITNAAVGTFSLTTSGTTENAGSYFDGSVNMLPYMSAQALGGSGQLKITELDTDAKTVSGTFSFVGFRIKVDGNGDPVLDGDGNPVLESIEISRGAFNAIEYILDDTGGGGGGNNPENEFFAKVDGVDFIADSISVTEPVVGDVHMIKVEALNAERQLIRIDVPRSLGVGTFDMVRISDGTKLIALYNAAGGAENLTSNPGTITISEFDLEVGVLKATFNFTGTDPLNQLPDVVEVTEGSFTAYFEGVPGANNAFTANIDGAAYTPDDLVVETSVVNQYPRLTITTTKGDQRMILSFPLTVTEGTFEMGTEVVNGDEIVATYTPMVGTSITYVSIPGSLVITNYDLATGLIEGTFNFTGRDATGQDPTIYQITGGEFLVVLP</sequence>
<gene>
    <name evidence="2" type="ORF">ESU54_04425</name>
</gene>
<organism evidence="2 3">
    <name type="scientific">Aequorivita antarctica</name>
    <dbReference type="NCBI Taxonomy" id="153266"/>
    <lineage>
        <taxon>Bacteria</taxon>
        <taxon>Pseudomonadati</taxon>
        <taxon>Bacteroidota</taxon>
        <taxon>Flavobacteriia</taxon>
        <taxon>Flavobacteriales</taxon>
        <taxon>Flavobacteriaceae</taxon>
        <taxon>Aequorivita</taxon>
    </lineage>
</organism>
<name>A0A5C6Z4W0_9FLAO</name>
<dbReference type="Proteomes" id="UP000321497">
    <property type="component" value="Unassembled WGS sequence"/>
</dbReference>
<dbReference type="RefSeq" id="WP_146743977.1">
    <property type="nucleotide sequence ID" value="NZ_UEGI01000003.1"/>
</dbReference>
<evidence type="ECO:0000313" key="3">
    <source>
        <dbReference type="Proteomes" id="UP000321497"/>
    </source>
</evidence>
<feature type="chain" id="PRO_5023063229" description="DUF5689 domain-containing protein" evidence="1">
    <location>
        <begin position="22"/>
        <end position="464"/>
    </location>
</feature>
<evidence type="ECO:0008006" key="4">
    <source>
        <dbReference type="Google" id="ProtNLM"/>
    </source>
</evidence>
<accession>A0A5C6Z4W0</accession>
<evidence type="ECO:0000313" key="2">
    <source>
        <dbReference type="EMBL" id="TXD74503.1"/>
    </source>
</evidence>
<dbReference type="Pfam" id="PF19765">
    <property type="entry name" value="DUF6252"/>
    <property type="match status" value="2"/>
</dbReference>
<keyword evidence="1" id="KW-0732">Signal</keyword>
<keyword evidence="3" id="KW-1185">Reference proteome</keyword>
<feature type="signal peptide" evidence="1">
    <location>
        <begin position="1"/>
        <end position="21"/>
    </location>
</feature>
<reference evidence="2 3" key="1">
    <citation type="submission" date="2019-08" db="EMBL/GenBank/DDBJ databases">
        <title>Genome of Aequorivita antarctica SW49 (type strain).</title>
        <authorList>
            <person name="Bowman J.P."/>
        </authorList>
    </citation>
    <scope>NUCLEOTIDE SEQUENCE [LARGE SCALE GENOMIC DNA]</scope>
    <source>
        <strain evidence="2 3">SW49</strain>
    </source>
</reference>
<evidence type="ECO:0000256" key="1">
    <source>
        <dbReference type="SAM" id="SignalP"/>
    </source>
</evidence>
<proteinExistence type="predicted"/>
<dbReference type="InterPro" id="IPR046219">
    <property type="entry name" value="DUF6252"/>
</dbReference>
<protein>
    <recommendedName>
        <fullName evidence="4">DUF5689 domain-containing protein</fullName>
    </recommendedName>
</protein>
<dbReference type="AlphaFoldDB" id="A0A5C6Z4W0"/>
<dbReference type="EMBL" id="VORT01000002">
    <property type="protein sequence ID" value="TXD74503.1"/>
    <property type="molecule type" value="Genomic_DNA"/>
</dbReference>
<comment type="caution">
    <text evidence="2">The sequence shown here is derived from an EMBL/GenBank/DDBJ whole genome shotgun (WGS) entry which is preliminary data.</text>
</comment>
<dbReference type="OrthoDB" id="1399177at2"/>